<proteinExistence type="predicted"/>
<name>A0A1R4IIF3_9LACT</name>
<dbReference type="InterPro" id="IPR014721">
    <property type="entry name" value="Ribsml_uS5_D2-typ_fold_subgr"/>
</dbReference>
<dbReference type="EMBL" id="FUKW01000020">
    <property type="protein sequence ID" value="SJN19535.1"/>
    <property type="molecule type" value="Genomic_DNA"/>
</dbReference>
<dbReference type="EC" id="2.7.1.148" evidence="4"/>
<organism evidence="4 5">
    <name type="scientific">Marinilactibacillus psychrotolerans 42ea</name>
    <dbReference type="NCBI Taxonomy" id="1255609"/>
    <lineage>
        <taxon>Bacteria</taxon>
        <taxon>Bacillati</taxon>
        <taxon>Bacillota</taxon>
        <taxon>Bacilli</taxon>
        <taxon>Lactobacillales</taxon>
        <taxon>Carnobacteriaceae</taxon>
        <taxon>Marinilactibacillus</taxon>
    </lineage>
</organism>
<sequence length="74" mass="8623">MEIVEKVPAKINLTLNVLNKRPDGFHEMRMVMTSIDLSDHLTFNERNDQQITLTSNAAFIPLNKKILYIKQFAY</sequence>
<gene>
    <name evidence="4" type="ORF">FM115_01265</name>
</gene>
<dbReference type="PANTHER" id="PTHR43527:SF2">
    <property type="entry name" value="4-DIPHOSPHOCYTIDYL-2-C-METHYL-D-ERYTHRITOL KINASE, CHLOROPLASTIC"/>
    <property type="match status" value="1"/>
</dbReference>
<evidence type="ECO:0000256" key="3">
    <source>
        <dbReference type="ARBA" id="ARBA00022840"/>
    </source>
</evidence>
<evidence type="ECO:0000313" key="4">
    <source>
        <dbReference type="EMBL" id="SJN19535.1"/>
    </source>
</evidence>
<dbReference type="AlphaFoldDB" id="A0A1R4IIF3"/>
<protein>
    <submittedName>
        <fullName evidence="4">4-diphosphocytidyl-2-C-methyl-D-erythritol kinase</fullName>
        <ecNumber evidence="4">2.7.1.148</ecNumber>
    </submittedName>
</protein>
<accession>A0A1R4IIF3</accession>
<dbReference type="PANTHER" id="PTHR43527">
    <property type="entry name" value="4-DIPHOSPHOCYTIDYL-2-C-METHYL-D-ERYTHRITOL KINASE, CHLOROPLASTIC"/>
    <property type="match status" value="1"/>
</dbReference>
<dbReference type="InterPro" id="IPR020568">
    <property type="entry name" value="Ribosomal_Su5_D2-typ_SF"/>
</dbReference>
<keyword evidence="3" id="KW-0067">ATP-binding</keyword>
<dbReference type="SUPFAM" id="SSF54211">
    <property type="entry name" value="Ribosomal protein S5 domain 2-like"/>
    <property type="match status" value="1"/>
</dbReference>
<dbReference type="GO" id="GO:0050515">
    <property type="term" value="F:4-(cytidine 5'-diphospho)-2-C-methyl-D-erythritol kinase activity"/>
    <property type="evidence" value="ECO:0007669"/>
    <property type="project" value="UniProtKB-EC"/>
</dbReference>
<evidence type="ECO:0000256" key="2">
    <source>
        <dbReference type="ARBA" id="ARBA00022777"/>
    </source>
</evidence>
<reference evidence="4 5" key="1">
    <citation type="submission" date="2017-02" db="EMBL/GenBank/DDBJ databases">
        <authorList>
            <person name="Peterson S.W."/>
        </authorList>
    </citation>
    <scope>NUCLEOTIDE SEQUENCE [LARGE SCALE GENOMIC DNA]</scope>
    <source>
        <strain evidence="4 5">42ea</strain>
    </source>
</reference>
<dbReference type="Proteomes" id="UP000195611">
    <property type="component" value="Unassembled WGS sequence"/>
</dbReference>
<dbReference type="Gene3D" id="3.30.230.10">
    <property type="match status" value="1"/>
</dbReference>
<dbReference type="GO" id="GO:0005524">
    <property type="term" value="F:ATP binding"/>
    <property type="evidence" value="ECO:0007669"/>
    <property type="project" value="UniProtKB-KW"/>
</dbReference>
<keyword evidence="4" id="KW-0808">Transferase</keyword>
<evidence type="ECO:0000313" key="5">
    <source>
        <dbReference type="Proteomes" id="UP000195611"/>
    </source>
</evidence>
<keyword evidence="2 4" id="KW-0418">Kinase</keyword>
<evidence type="ECO:0000256" key="1">
    <source>
        <dbReference type="ARBA" id="ARBA00022741"/>
    </source>
</evidence>
<keyword evidence="1" id="KW-0547">Nucleotide-binding</keyword>